<dbReference type="PANTHER" id="PTHR42718:SF48">
    <property type="entry name" value="CONSERVED TWO-DOMAIN MEMBRANE PROTEIN-RELATED"/>
    <property type="match status" value="1"/>
</dbReference>
<evidence type="ECO:0000313" key="7">
    <source>
        <dbReference type="EMBL" id="SOC53251.1"/>
    </source>
</evidence>
<feature type="transmembrane region" description="Helical" evidence="5">
    <location>
        <begin position="144"/>
        <end position="166"/>
    </location>
</feature>
<dbReference type="InterPro" id="IPR011701">
    <property type="entry name" value="MFS"/>
</dbReference>
<feature type="transmembrane region" description="Helical" evidence="5">
    <location>
        <begin position="311"/>
        <end position="329"/>
    </location>
</feature>
<dbReference type="GO" id="GO:0005886">
    <property type="term" value="C:plasma membrane"/>
    <property type="evidence" value="ECO:0007669"/>
    <property type="project" value="UniProtKB-SubCell"/>
</dbReference>
<dbReference type="Gene3D" id="1.20.1720.10">
    <property type="entry name" value="Multidrug resistance protein D"/>
    <property type="match status" value="1"/>
</dbReference>
<feature type="transmembrane region" description="Helical" evidence="5">
    <location>
        <begin position="235"/>
        <end position="255"/>
    </location>
</feature>
<dbReference type="GO" id="GO:0022857">
    <property type="term" value="F:transmembrane transporter activity"/>
    <property type="evidence" value="ECO:0007669"/>
    <property type="project" value="InterPro"/>
</dbReference>
<protein>
    <submittedName>
        <fullName evidence="7">Drug resistance transporter, EmrB/QacA subfamily</fullName>
    </submittedName>
</protein>
<name>A0A285VKY8_9ACTN</name>
<evidence type="ECO:0000313" key="8">
    <source>
        <dbReference type="Proteomes" id="UP000219435"/>
    </source>
</evidence>
<dbReference type="Pfam" id="PF07690">
    <property type="entry name" value="MFS_1"/>
    <property type="match status" value="2"/>
</dbReference>
<feature type="transmembrane region" description="Helical" evidence="5">
    <location>
        <begin position="85"/>
        <end position="104"/>
    </location>
</feature>
<dbReference type="InterPro" id="IPR020846">
    <property type="entry name" value="MFS_dom"/>
</dbReference>
<keyword evidence="4 5" id="KW-0472">Membrane</keyword>
<feature type="transmembrane region" description="Helical" evidence="5">
    <location>
        <begin position="276"/>
        <end position="299"/>
    </location>
</feature>
<proteinExistence type="predicted"/>
<evidence type="ECO:0000259" key="6">
    <source>
        <dbReference type="PROSITE" id="PS50850"/>
    </source>
</evidence>
<dbReference type="PROSITE" id="PS00216">
    <property type="entry name" value="SUGAR_TRANSPORT_1"/>
    <property type="match status" value="1"/>
</dbReference>
<accession>A0A285VKY8</accession>
<keyword evidence="8" id="KW-1185">Reference proteome</keyword>
<evidence type="ECO:0000256" key="4">
    <source>
        <dbReference type="ARBA" id="ARBA00023136"/>
    </source>
</evidence>
<dbReference type="RefSeq" id="WP_097197091.1">
    <property type="nucleotide sequence ID" value="NZ_OBQI01000008.1"/>
</dbReference>
<feature type="transmembrane region" description="Helical" evidence="5">
    <location>
        <begin position="204"/>
        <end position="223"/>
    </location>
</feature>
<comment type="subcellular location">
    <subcellularLocation>
        <location evidence="1">Cell membrane</location>
        <topology evidence="1">Multi-pass membrane protein</topology>
    </subcellularLocation>
</comment>
<reference evidence="8" key="1">
    <citation type="submission" date="2017-08" db="EMBL/GenBank/DDBJ databases">
        <authorList>
            <person name="Varghese N."/>
            <person name="Submissions S."/>
        </authorList>
    </citation>
    <scope>NUCLEOTIDE SEQUENCE [LARGE SCALE GENOMIC DNA]</scope>
    <source>
        <strain evidence="8">DSM 4725</strain>
    </source>
</reference>
<keyword evidence="2 5" id="KW-0812">Transmembrane</keyword>
<feature type="transmembrane region" description="Helical" evidence="5">
    <location>
        <begin position="341"/>
        <end position="358"/>
    </location>
</feature>
<dbReference type="AlphaFoldDB" id="A0A285VKY8"/>
<dbReference type="EMBL" id="OBQI01000008">
    <property type="protein sequence ID" value="SOC53251.1"/>
    <property type="molecule type" value="Genomic_DNA"/>
</dbReference>
<evidence type="ECO:0000256" key="1">
    <source>
        <dbReference type="ARBA" id="ARBA00004651"/>
    </source>
</evidence>
<dbReference type="OrthoDB" id="7375466at2"/>
<feature type="transmembrane region" description="Helical" evidence="5">
    <location>
        <begin position="440"/>
        <end position="459"/>
    </location>
</feature>
<feature type="transmembrane region" description="Helical" evidence="5">
    <location>
        <begin position="110"/>
        <end position="132"/>
    </location>
</feature>
<dbReference type="InterPro" id="IPR005829">
    <property type="entry name" value="Sugar_transporter_CS"/>
</dbReference>
<feature type="transmembrane region" description="Helical" evidence="5">
    <location>
        <begin position="400"/>
        <end position="428"/>
    </location>
</feature>
<feature type="domain" description="Major facilitator superfamily (MFS) profile" evidence="6">
    <location>
        <begin position="19"/>
        <end position="463"/>
    </location>
</feature>
<gene>
    <name evidence="7" type="ORF">SAMN05660748_4358</name>
</gene>
<feature type="transmembrane region" description="Helical" evidence="5">
    <location>
        <begin position="18"/>
        <end position="41"/>
    </location>
</feature>
<dbReference type="PROSITE" id="PS50850">
    <property type="entry name" value="MFS"/>
    <property type="match status" value="1"/>
</dbReference>
<dbReference type="CDD" id="cd17321">
    <property type="entry name" value="MFS_MMR_MDR_like"/>
    <property type="match status" value="1"/>
</dbReference>
<organism evidence="7 8">
    <name type="scientific">Blastococcus aggregatus</name>
    <dbReference type="NCBI Taxonomy" id="38502"/>
    <lineage>
        <taxon>Bacteria</taxon>
        <taxon>Bacillati</taxon>
        <taxon>Actinomycetota</taxon>
        <taxon>Actinomycetes</taxon>
        <taxon>Geodermatophilales</taxon>
        <taxon>Geodermatophilaceae</taxon>
        <taxon>Blastococcus</taxon>
    </lineage>
</organism>
<feature type="transmembrane region" description="Helical" evidence="5">
    <location>
        <begin position="370"/>
        <end position="388"/>
    </location>
</feature>
<sequence length="483" mass="48509">MSATTGPATAAPARSPGLVLLVVSAAVFLSSLDLFIVNIAFPVLGETFETSTGALSWVLNGYTIVFAALLAPAGRVADRIGRRRVFLAGLATFLAGSLGCAFAWGVGSLVAFRVVQSVGGAMVTATSLALLLHAFPPARRATAIAVWSMVGGVAAALGPPIGGLLLELSWRWIFLVNVPVGIAALVIGLRVLPESRDESETRRPDLLGAVLLVVSVGLLAYGLVDAPDRGWGSRVVVGAFAGAAVAGALVGLRAARVPRGVVPVLPLALFRVRSYTLANLAMAFFMAGFGGMLLGNVLWLTEGWGFSSIEAGFALIPGPALAALTAIPAGRLGARIGCGPVAAAGTAIFALGALFWILQVGPESGFVTDFLPGQVFTGIGVGLTLTNLSAAASSSLPPAALATGTATFGAFRQIGATLGVSILLAAVAGAGGELSGAERGWSLTVGLALVASLLALAVGRGHHADLQLPAPVAVPAPTPAPVD</sequence>
<dbReference type="Gene3D" id="1.20.1250.20">
    <property type="entry name" value="MFS general substrate transporter like domains"/>
    <property type="match status" value="1"/>
</dbReference>
<dbReference type="Proteomes" id="UP000219435">
    <property type="component" value="Unassembled WGS sequence"/>
</dbReference>
<evidence type="ECO:0000256" key="3">
    <source>
        <dbReference type="ARBA" id="ARBA00022989"/>
    </source>
</evidence>
<dbReference type="PANTHER" id="PTHR42718">
    <property type="entry name" value="MAJOR FACILITATOR SUPERFAMILY MULTIDRUG TRANSPORTER MFSC"/>
    <property type="match status" value="1"/>
</dbReference>
<evidence type="ECO:0000256" key="2">
    <source>
        <dbReference type="ARBA" id="ARBA00022692"/>
    </source>
</evidence>
<dbReference type="InterPro" id="IPR036259">
    <property type="entry name" value="MFS_trans_sf"/>
</dbReference>
<evidence type="ECO:0000256" key="5">
    <source>
        <dbReference type="SAM" id="Phobius"/>
    </source>
</evidence>
<feature type="transmembrane region" description="Helical" evidence="5">
    <location>
        <begin position="172"/>
        <end position="192"/>
    </location>
</feature>
<feature type="transmembrane region" description="Helical" evidence="5">
    <location>
        <begin position="53"/>
        <end position="73"/>
    </location>
</feature>
<keyword evidence="3 5" id="KW-1133">Transmembrane helix</keyword>
<dbReference type="SUPFAM" id="SSF103473">
    <property type="entry name" value="MFS general substrate transporter"/>
    <property type="match status" value="1"/>
</dbReference>